<organism evidence="2 3">
    <name type="scientific">Arctia plantaginis</name>
    <name type="common">Wood tiger moth</name>
    <name type="synonym">Phalaena plantaginis</name>
    <dbReference type="NCBI Taxonomy" id="874455"/>
    <lineage>
        <taxon>Eukaryota</taxon>
        <taxon>Metazoa</taxon>
        <taxon>Ecdysozoa</taxon>
        <taxon>Arthropoda</taxon>
        <taxon>Hexapoda</taxon>
        <taxon>Insecta</taxon>
        <taxon>Pterygota</taxon>
        <taxon>Neoptera</taxon>
        <taxon>Endopterygota</taxon>
        <taxon>Lepidoptera</taxon>
        <taxon>Glossata</taxon>
        <taxon>Ditrysia</taxon>
        <taxon>Noctuoidea</taxon>
        <taxon>Erebidae</taxon>
        <taxon>Arctiinae</taxon>
        <taxon>Arctia</taxon>
    </lineage>
</organism>
<dbReference type="Proteomes" id="UP000494256">
    <property type="component" value="Unassembled WGS sequence"/>
</dbReference>
<proteinExistence type="predicted"/>
<comment type="caution">
    <text evidence="2">The sequence shown here is derived from an EMBL/GenBank/DDBJ whole genome shotgun (WGS) entry which is preliminary data.</text>
</comment>
<sequence>MEALLSTMENLSNMFHSRRSKFEADLHNNTSPMTSIAGLAVDWYSIKMKRSEAMLRLALKNDIINITSNRETFTEEPCTSNYRSKESDVAKSNIQLEYDKENLRSSNNMQISINEQCEGWDKRNASELSDVIVESENNKTGSSYSNYSSSSSSDSSSSSNSSSDEDSDDSVRDPNFVAEQLPPRNSSSESDLEDNNENVPVTSESTSSNLTVSIASTSRLSSRKRQAKPAEWKQNKSKILRNSGAAYIKVKNVHMREFNLGLFILRLRRIAVNCALPMKMPEMMKSINWKKNINIINNRKYCPAKRNKKTKIVLTRI</sequence>
<feature type="compositionally biased region" description="Low complexity" evidence="1">
    <location>
        <begin position="142"/>
        <end position="162"/>
    </location>
</feature>
<gene>
    <name evidence="2" type="ORF">APLA_LOCUS14609</name>
</gene>
<feature type="region of interest" description="Disordered" evidence="1">
    <location>
        <begin position="134"/>
        <end position="235"/>
    </location>
</feature>
<dbReference type="EMBL" id="CADEBD010000409">
    <property type="protein sequence ID" value="CAB3254166.1"/>
    <property type="molecule type" value="Genomic_DNA"/>
</dbReference>
<evidence type="ECO:0000313" key="3">
    <source>
        <dbReference type="Proteomes" id="UP000494256"/>
    </source>
</evidence>
<protein>
    <submittedName>
        <fullName evidence="2">Uncharacterized protein</fullName>
    </submittedName>
</protein>
<reference evidence="2 3" key="1">
    <citation type="submission" date="2020-04" db="EMBL/GenBank/DDBJ databases">
        <authorList>
            <person name="Wallbank WR R."/>
            <person name="Pardo Diaz C."/>
            <person name="Kozak K."/>
            <person name="Martin S."/>
            <person name="Jiggins C."/>
            <person name="Moest M."/>
            <person name="Warren A I."/>
            <person name="Byers J.R.P. K."/>
            <person name="Montejo-Kovacevich G."/>
            <person name="Yen C E."/>
        </authorList>
    </citation>
    <scope>NUCLEOTIDE SEQUENCE [LARGE SCALE GENOMIC DNA]</scope>
</reference>
<dbReference type="AlphaFoldDB" id="A0A8S1B3U5"/>
<evidence type="ECO:0000313" key="2">
    <source>
        <dbReference type="EMBL" id="CAB3254166.1"/>
    </source>
</evidence>
<name>A0A8S1B3U5_ARCPL</name>
<accession>A0A8S1B3U5</accession>
<feature type="compositionally biased region" description="Polar residues" evidence="1">
    <location>
        <begin position="199"/>
        <end position="220"/>
    </location>
</feature>
<evidence type="ECO:0000256" key="1">
    <source>
        <dbReference type="SAM" id="MobiDB-lite"/>
    </source>
</evidence>
<dbReference type="OrthoDB" id="10035396at2759"/>